<dbReference type="PANTHER" id="PTHR31044:SF52">
    <property type="entry name" value="OS01G0631500 PROTEIN"/>
    <property type="match status" value="1"/>
</dbReference>
<accession>A0A392RXH6</accession>
<evidence type="ECO:0000256" key="4">
    <source>
        <dbReference type="ARBA" id="ARBA00022729"/>
    </source>
</evidence>
<proteinExistence type="predicted"/>
<organism evidence="10 11">
    <name type="scientific">Trifolium medium</name>
    <dbReference type="NCBI Taxonomy" id="97028"/>
    <lineage>
        <taxon>Eukaryota</taxon>
        <taxon>Viridiplantae</taxon>
        <taxon>Streptophyta</taxon>
        <taxon>Embryophyta</taxon>
        <taxon>Tracheophyta</taxon>
        <taxon>Spermatophyta</taxon>
        <taxon>Magnoliopsida</taxon>
        <taxon>eudicotyledons</taxon>
        <taxon>Gunneridae</taxon>
        <taxon>Pentapetalae</taxon>
        <taxon>rosids</taxon>
        <taxon>fabids</taxon>
        <taxon>Fabales</taxon>
        <taxon>Fabaceae</taxon>
        <taxon>Papilionoideae</taxon>
        <taxon>50 kb inversion clade</taxon>
        <taxon>NPAAA clade</taxon>
        <taxon>Hologalegina</taxon>
        <taxon>IRL clade</taxon>
        <taxon>Trifolieae</taxon>
        <taxon>Trifolium</taxon>
    </lineage>
</organism>
<feature type="non-terminal residue" evidence="10">
    <location>
        <position position="1"/>
    </location>
</feature>
<dbReference type="Gene3D" id="1.20.58.1040">
    <property type="match status" value="1"/>
</dbReference>
<dbReference type="SMART" id="SM00768">
    <property type="entry name" value="X8"/>
    <property type="match status" value="1"/>
</dbReference>
<evidence type="ECO:0000256" key="1">
    <source>
        <dbReference type="ARBA" id="ARBA00004609"/>
    </source>
</evidence>
<keyword evidence="3" id="KW-0336">GPI-anchor</keyword>
<dbReference type="GO" id="GO:0009506">
    <property type="term" value="C:plasmodesma"/>
    <property type="evidence" value="ECO:0007669"/>
    <property type="project" value="UniProtKB-ARBA"/>
</dbReference>
<keyword evidence="5" id="KW-0472">Membrane</keyword>
<feature type="domain" description="X8" evidence="9">
    <location>
        <begin position="5"/>
        <end position="89"/>
    </location>
</feature>
<dbReference type="FunFam" id="1.20.58.1040:FF:000001">
    <property type="entry name" value="Glucan endo-1,3-beta-glucosidase 4"/>
    <property type="match status" value="1"/>
</dbReference>
<dbReference type="InterPro" id="IPR012946">
    <property type="entry name" value="X8"/>
</dbReference>
<sequence length="91" mass="9760">TTNQTFCVAKSSADSKMIQAALDWACGPGKVDCSPLLHGQPCSEPDNVVAHATYAFNAYYQKMDKSPGSCDFKGVASVTTTNPSKKCLHMR</sequence>
<comment type="caution">
    <text evidence="10">The sequence shown here is derived from an EMBL/GenBank/DDBJ whole genome shotgun (WGS) entry which is preliminary data.</text>
</comment>
<name>A0A392RXH6_9FABA</name>
<protein>
    <submittedName>
        <fullName evidence="10">Glucan endo-13-beta-glucosidase 3-like</fullName>
    </submittedName>
</protein>
<keyword evidence="8" id="KW-0449">Lipoprotein</keyword>
<dbReference type="GO" id="GO:0098552">
    <property type="term" value="C:side of membrane"/>
    <property type="evidence" value="ECO:0007669"/>
    <property type="project" value="UniProtKB-KW"/>
</dbReference>
<dbReference type="InterPro" id="IPR044788">
    <property type="entry name" value="X8_dom_prot"/>
</dbReference>
<comment type="subcellular location">
    <subcellularLocation>
        <location evidence="1">Cell membrane</location>
        <topology evidence="1">Lipid-anchor</topology>
        <topology evidence="1">GPI-anchor</topology>
    </subcellularLocation>
</comment>
<dbReference type="GO" id="GO:0005886">
    <property type="term" value="C:plasma membrane"/>
    <property type="evidence" value="ECO:0007669"/>
    <property type="project" value="UniProtKB-SubCell"/>
</dbReference>
<keyword evidence="2" id="KW-1003">Cell membrane</keyword>
<dbReference type="Pfam" id="PF07983">
    <property type="entry name" value="X8"/>
    <property type="match status" value="1"/>
</dbReference>
<evidence type="ECO:0000256" key="3">
    <source>
        <dbReference type="ARBA" id="ARBA00022622"/>
    </source>
</evidence>
<dbReference type="AlphaFoldDB" id="A0A392RXH6"/>
<dbReference type="PANTHER" id="PTHR31044">
    <property type="entry name" value="BETA-1,3 GLUCANASE"/>
    <property type="match status" value="1"/>
</dbReference>
<evidence type="ECO:0000256" key="7">
    <source>
        <dbReference type="ARBA" id="ARBA00023180"/>
    </source>
</evidence>
<evidence type="ECO:0000256" key="8">
    <source>
        <dbReference type="ARBA" id="ARBA00023288"/>
    </source>
</evidence>
<evidence type="ECO:0000313" key="11">
    <source>
        <dbReference type="Proteomes" id="UP000265520"/>
    </source>
</evidence>
<keyword evidence="4" id="KW-0732">Signal</keyword>
<evidence type="ECO:0000256" key="2">
    <source>
        <dbReference type="ARBA" id="ARBA00022475"/>
    </source>
</evidence>
<evidence type="ECO:0000313" key="10">
    <source>
        <dbReference type="EMBL" id="MCI41318.1"/>
    </source>
</evidence>
<dbReference type="EMBL" id="LXQA010290747">
    <property type="protein sequence ID" value="MCI41318.1"/>
    <property type="molecule type" value="Genomic_DNA"/>
</dbReference>
<keyword evidence="7" id="KW-0325">Glycoprotein</keyword>
<keyword evidence="11" id="KW-1185">Reference proteome</keyword>
<evidence type="ECO:0000256" key="5">
    <source>
        <dbReference type="ARBA" id="ARBA00023136"/>
    </source>
</evidence>
<evidence type="ECO:0000256" key="6">
    <source>
        <dbReference type="ARBA" id="ARBA00023157"/>
    </source>
</evidence>
<reference evidence="10 11" key="1">
    <citation type="journal article" date="2018" name="Front. Plant Sci.">
        <title>Red Clover (Trifolium pratense) and Zigzag Clover (T. medium) - A Picture of Genomic Similarities and Differences.</title>
        <authorList>
            <person name="Dluhosova J."/>
            <person name="Istvanek J."/>
            <person name="Nedelnik J."/>
            <person name="Repkova J."/>
        </authorList>
    </citation>
    <scope>NUCLEOTIDE SEQUENCE [LARGE SCALE GENOMIC DNA]</scope>
    <source>
        <strain evidence="11">cv. 10/8</strain>
        <tissue evidence="10">Leaf</tissue>
    </source>
</reference>
<dbReference type="Proteomes" id="UP000265520">
    <property type="component" value="Unassembled WGS sequence"/>
</dbReference>
<keyword evidence="6" id="KW-1015">Disulfide bond</keyword>
<evidence type="ECO:0000259" key="9">
    <source>
        <dbReference type="SMART" id="SM00768"/>
    </source>
</evidence>